<protein>
    <submittedName>
        <fullName evidence="5">Short-chain dehydrogenase</fullName>
    </submittedName>
</protein>
<dbReference type="KEGG" id="sbd:ATN00_17475"/>
<dbReference type="CDD" id="cd05233">
    <property type="entry name" value="SDR_c"/>
    <property type="match status" value="1"/>
</dbReference>
<dbReference type="EMBL" id="CP013264">
    <property type="protein sequence ID" value="ALR21817.1"/>
    <property type="molecule type" value="Genomic_DNA"/>
</dbReference>
<keyword evidence="4" id="KW-0812">Transmembrane</keyword>
<comment type="catalytic activity">
    <reaction evidence="3">
        <text>2,5-dichlorocyclohexa-2,5-dien-1,4-diol + NAD(+) = 2,5-dichlorohydroquinone + NADH + H(+)</text>
        <dbReference type="Rhea" id="RHEA:15741"/>
        <dbReference type="ChEBI" id="CHEBI:15378"/>
        <dbReference type="ChEBI" id="CHEBI:27545"/>
        <dbReference type="ChEBI" id="CHEBI:28975"/>
        <dbReference type="ChEBI" id="CHEBI:57540"/>
        <dbReference type="ChEBI" id="CHEBI:57945"/>
    </reaction>
</comment>
<keyword evidence="4" id="KW-1133">Transmembrane helix</keyword>
<proteinExistence type="inferred from homology"/>
<dbReference type="FunFam" id="3.40.50.720:FF:000084">
    <property type="entry name" value="Short-chain dehydrogenase reductase"/>
    <property type="match status" value="1"/>
</dbReference>
<dbReference type="AlphaFoldDB" id="A0A0S3F267"/>
<comment type="similarity">
    <text evidence="1">Belongs to the short-chain dehydrogenases/reductases (SDR) family.</text>
</comment>
<keyword evidence="4" id="KW-0472">Membrane</keyword>
<dbReference type="PRINTS" id="PR00081">
    <property type="entry name" value="GDHRDH"/>
</dbReference>
<evidence type="ECO:0000313" key="5">
    <source>
        <dbReference type="EMBL" id="ALR21817.1"/>
    </source>
</evidence>
<evidence type="ECO:0000256" key="3">
    <source>
        <dbReference type="ARBA" id="ARBA00051383"/>
    </source>
</evidence>
<dbReference type="Proteomes" id="UP000056968">
    <property type="component" value="Chromosome"/>
</dbReference>
<dbReference type="Gene3D" id="3.40.50.720">
    <property type="entry name" value="NAD(P)-binding Rossmann-like Domain"/>
    <property type="match status" value="1"/>
</dbReference>
<dbReference type="STRING" id="1332080.ATN00_17475"/>
<dbReference type="GO" id="GO:0016491">
    <property type="term" value="F:oxidoreductase activity"/>
    <property type="evidence" value="ECO:0007669"/>
    <property type="project" value="UniProtKB-KW"/>
</dbReference>
<dbReference type="InterPro" id="IPR036291">
    <property type="entry name" value="NAD(P)-bd_dom_sf"/>
</dbReference>
<keyword evidence="6" id="KW-1185">Reference proteome</keyword>
<evidence type="ECO:0000313" key="6">
    <source>
        <dbReference type="Proteomes" id="UP000056968"/>
    </source>
</evidence>
<organism evidence="5 6">
    <name type="scientific">Sphingobium baderi</name>
    <dbReference type="NCBI Taxonomy" id="1332080"/>
    <lineage>
        <taxon>Bacteria</taxon>
        <taxon>Pseudomonadati</taxon>
        <taxon>Pseudomonadota</taxon>
        <taxon>Alphaproteobacteria</taxon>
        <taxon>Sphingomonadales</taxon>
        <taxon>Sphingomonadaceae</taxon>
        <taxon>Sphingobium</taxon>
    </lineage>
</organism>
<reference evidence="5 6" key="1">
    <citation type="submission" date="2015-11" db="EMBL/GenBank/DDBJ databases">
        <title>A Two-component Flavoprotein Monooxygenase System MeaXY Responsible for para-Hydroxylation of 2-Methyl-6-ethylaniline and 2,6-Diethylaniline in Sphingobium baderi DE-13.</title>
        <authorList>
            <person name="Cheng M."/>
            <person name="Meng Q."/>
            <person name="Yang Y."/>
            <person name="Chu C."/>
            <person name="Yan X."/>
            <person name="He J."/>
            <person name="Li S."/>
        </authorList>
    </citation>
    <scope>NUCLEOTIDE SEQUENCE [LARGE SCALE GENOMIC DNA]</scope>
    <source>
        <strain evidence="5 6">DE-13</strain>
    </source>
</reference>
<dbReference type="SUPFAM" id="SSF51735">
    <property type="entry name" value="NAD(P)-binding Rossmann-fold domains"/>
    <property type="match status" value="1"/>
</dbReference>
<evidence type="ECO:0000256" key="4">
    <source>
        <dbReference type="SAM" id="Phobius"/>
    </source>
</evidence>
<name>A0A0S3F267_9SPHN</name>
<dbReference type="InterPro" id="IPR002347">
    <property type="entry name" value="SDR_fam"/>
</dbReference>
<keyword evidence="2" id="KW-0560">Oxidoreductase</keyword>
<dbReference type="Pfam" id="PF13561">
    <property type="entry name" value="adh_short_C2"/>
    <property type="match status" value="1"/>
</dbReference>
<dbReference type="OrthoDB" id="7064009at2"/>
<sequence>MTDLQYPLDGKVAMVTGGGTGIGLATALMLASRGARIAVAGREAGALDEAVRRITERGGEAIAVIMDVAVEETVEKGIAQVVERFGRLDILHSNAAQTGMLESDGLIGDMDADFWDRAFAVNLRGAMLTAKHTIPHMLVGGGGSIIFTGSGKGLAGDLDFPAYGTTKAGMLSLSRYIATQYGKRGIRSNVVVVGLVMTDALDRNMPPQAQALMREHNVVDYLGRPEDIAEVVAFLASDQSRYVTGTSIVADGGFTSHSAVFADMMRFAANQSEEKI</sequence>
<dbReference type="PANTHER" id="PTHR43669">
    <property type="entry name" value="5-KETO-D-GLUCONATE 5-REDUCTASE"/>
    <property type="match status" value="1"/>
</dbReference>
<dbReference type="RefSeq" id="WP_062067010.1">
    <property type="nucleotide sequence ID" value="NZ_CP013264.1"/>
</dbReference>
<evidence type="ECO:0000256" key="1">
    <source>
        <dbReference type="ARBA" id="ARBA00006484"/>
    </source>
</evidence>
<evidence type="ECO:0000256" key="2">
    <source>
        <dbReference type="ARBA" id="ARBA00023002"/>
    </source>
</evidence>
<dbReference type="PANTHER" id="PTHR43669:SF3">
    <property type="entry name" value="ALCOHOL DEHYDROGENASE, PUTATIVE (AFU_ORTHOLOGUE AFUA_3G03445)-RELATED"/>
    <property type="match status" value="1"/>
</dbReference>
<gene>
    <name evidence="5" type="ORF">ATN00_17475</name>
</gene>
<accession>A0A0S3F267</accession>
<feature type="transmembrane region" description="Helical" evidence="4">
    <location>
        <begin position="12"/>
        <end position="32"/>
    </location>
</feature>